<reference evidence="1" key="1">
    <citation type="submission" date="2021-04" db="EMBL/GenBank/DDBJ databases">
        <title>Whole genome sequencing of Enterococci isolates from hospitalized patients.</title>
        <authorList>
            <person name="Ogoti B.M."/>
            <person name="Onyambu F.G."/>
        </authorList>
    </citation>
    <scope>NUCLEOTIDE SEQUENCE</scope>
    <source>
        <strain evidence="1">242</strain>
    </source>
</reference>
<dbReference type="EMBL" id="JAGTPW010000031">
    <property type="protein sequence ID" value="MBR8645309.1"/>
    <property type="molecule type" value="Genomic_DNA"/>
</dbReference>
<comment type="caution">
    <text evidence="1">The sequence shown here is derived from an EMBL/GenBank/DDBJ whole genome shotgun (WGS) entry which is preliminary data.</text>
</comment>
<dbReference type="Proteomes" id="UP000680045">
    <property type="component" value="Unassembled WGS sequence"/>
</dbReference>
<dbReference type="AlphaFoldDB" id="A0A941FJQ7"/>
<organism evidence="1 2">
    <name type="scientific">Peribacillus frigoritolerans</name>
    <dbReference type="NCBI Taxonomy" id="450367"/>
    <lineage>
        <taxon>Bacteria</taxon>
        <taxon>Bacillati</taxon>
        <taxon>Bacillota</taxon>
        <taxon>Bacilli</taxon>
        <taxon>Bacillales</taxon>
        <taxon>Bacillaceae</taxon>
        <taxon>Peribacillus</taxon>
    </lineage>
</organism>
<accession>A0A941FJQ7</accession>
<evidence type="ECO:0000313" key="1">
    <source>
        <dbReference type="EMBL" id="MBR8645309.1"/>
    </source>
</evidence>
<name>A0A941FJQ7_9BACI</name>
<protein>
    <submittedName>
        <fullName evidence="1">Uncharacterized protein</fullName>
    </submittedName>
</protein>
<gene>
    <name evidence="1" type="ORF">KEH51_17265</name>
</gene>
<evidence type="ECO:0000313" key="2">
    <source>
        <dbReference type="Proteomes" id="UP000680045"/>
    </source>
</evidence>
<proteinExistence type="predicted"/>
<sequence length="78" mass="9039">MYFNTCFLQRSLVYDIQSAFMQIAHQITEAQQIDEIYVDIDFSKLKNNVSKDDQATDAHSITSTSVNQGLKEIWQEFS</sequence>